<dbReference type="Proteomes" id="UP000694843">
    <property type="component" value="Unplaced"/>
</dbReference>
<gene>
    <name evidence="3" type="primary">LOC108669355</name>
</gene>
<accession>A0A8B7NEX3</accession>
<keyword evidence="2" id="KW-1185">Reference proteome</keyword>
<protein>
    <submittedName>
        <fullName evidence="3">Uncharacterized protein LOC108669355</fullName>
    </submittedName>
</protein>
<dbReference type="OrthoDB" id="8195288at2759"/>
<feature type="region of interest" description="Disordered" evidence="1">
    <location>
        <begin position="166"/>
        <end position="238"/>
    </location>
</feature>
<evidence type="ECO:0000313" key="2">
    <source>
        <dbReference type="Proteomes" id="UP000694843"/>
    </source>
</evidence>
<dbReference type="RefSeq" id="XP_018012155.1">
    <property type="nucleotide sequence ID" value="XM_018156666.2"/>
</dbReference>
<organism evidence="2 3">
    <name type="scientific">Hyalella azteca</name>
    <name type="common">Amphipod</name>
    <dbReference type="NCBI Taxonomy" id="294128"/>
    <lineage>
        <taxon>Eukaryota</taxon>
        <taxon>Metazoa</taxon>
        <taxon>Ecdysozoa</taxon>
        <taxon>Arthropoda</taxon>
        <taxon>Crustacea</taxon>
        <taxon>Multicrustacea</taxon>
        <taxon>Malacostraca</taxon>
        <taxon>Eumalacostraca</taxon>
        <taxon>Peracarida</taxon>
        <taxon>Amphipoda</taxon>
        <taxon>Senticaudata</taxon>
        <taxon>Talitrida</taxon>
        <taxon>Talitroidea</taxon>
        <taxon>Hyalellidae</taxon>
        <taxon>Hyalella</taxon>
    </lineage>
</organism>
<proteinExistence type="predicted"/>
<feature type="region of interest" description="Disordered" evidence="1">
    <location>
        <begin position="351"/>
        <end position="374"/>
    </location>
</feature>
<dbReference type="GeneID" id="108669355"/>
<sequence length="777" mass="86143">MTASFVCETTYRGWRAVEGCQSAAGISRLVDAVIFGDKTDSCTDPKLPFESSRVQLQLTEQQLRLVPLKKDEGFESDSDGSSGSLCDEQCSQSSQSSQCSQSSQVQVIRDHVLRLDKLLRQEGSSPSHKDKITRINHVNHNINCTSNINNQNNVMSDVSGSGNISADTVSVSSSDDVNVAKKEDAASSSSGAESEDDIPAKITNTSPTAHNTSKTSACTHLPALRQTSQSPDGDTRASGATAATTFMMSDILFCHISSSHPKVVVLVAKASFSSPLMRAHVLECLSQHAAKTFYLHYYKAKNKHNLERYRNTKRKTDVDQFMLGDDKENVLSNFKTNLDVFDSLRSCAVRKDSGTSSTDEASSPRGSVRSYKNENSASDNVNIIEVKSNDSSSSEGTQPFSLLQRTDNEGITHIEIESGPASLLNGSSLPPDFSSIISLSTPETNGIVAGFGGVRNYRNMLRTNNNSCPSSLLILERETISSGTEHDRKFRQRQPALLLRAEEDESAQRMMRKVDDDSRSRRDRHFLEVTKHRDIGRPPLPPPSSWALPDRPIRHKTVTRVIEYRDPVPTKNKSNMSPAPTPPPRRHPHDSSLLLVPTKSGQESKRSYYPKESHIVRGNKVVRVDFPTVPVWNHRPDPNNNARQYLHYTGGWAHEYHSPRMREAVLTSELRRRSRSKSPARKPVTNRYLDVVSTFNISQKLREISEAVFSNKRSQGNSIVDSLPPVRGNRTGVKSSTTTGEKESLRPVIKKGNQKQTEGDNRRVTFSAYATVQLMNS</sequence>
<dbReference type="AlphaFoldDB" id="A0A8B7NEX3"/>
<feature type="compositionally biased region" description="Polar residues" evidence="1">
    <location>
        <begin position="202"/>
        <end position="218"/>
    </location>
</feature>
<name>A0A8B7NEX3_HYAAZ</name>
<feature type="compositionally biased region" description="Polar residues" evidence="1">
    <location>
        <begin position="354"/>
        <end position="365"/>
    </location>
</feature>
<dbReference type="KEGG" id="hazt:108669355"/>
<feature type="region of interest" description="Disordered" evidence="1">
    <location>
        <begin position="713"/>
        <end position="760"/>
    </location>
</feature>
<feature type="region of interest" description="Disordered" evidence="1">
    <location>
        <begin position="503"/>
        <end position="593"/>
    </location>
</feature>
<feature type="compositionally biased region" description="Low complexity" evidence="1">
    <location>
        <begin position="166"/>
        <end position="177"/>
    </location>
</feature>
<feature type="compositionally biased region" description="Basic and acidic residues" evidence="1">
    <location>
        <begin position="512"/>
        <end position="536"/>
    </location>
</feature>
<feature type="region of interest" description="Disordered" evidence="1">
    <location>
        <begin position="69"/>
        <end position="89"/>
    </location>
</feature>
<reference evidence="3" key="1">
    <citation type="submission" date="2025-08" db="UniProtKB">
        <authorList>
            <consortium name="RefSeq"/>
        </authorList>
    </citation>
    <scope>IDENTIFICATION</scope>
    <source>
        <tissue evidence="3">Whole organism</tissue>
    </source>
</reference>
<evidence type="ECO:0000313" key="3">
    <source>
        <dbReference type="RefSeq" id="XP_018012155.1"/>
    </source>
</evidence>
<feature type="compositionally biased region" description="Low complexity" evidence="1">
    <location>
        <begin position="79"/>
        <end position="89"/>
    </location>
</feature>
<evidence type="ECO:0000256" key="1">
    <source>
        <dbReference type="SAM" id="MobiDB-lite"/>
    </source>
</evidence>